<keyword evidence="3" id="KW-1185">Reference proteome</keyword>
<dbReference type="AlphaFoldDB" id="A0A1T4SRC4"/>
<gene>
    <name evidence="2" type="ORF">SAMN02745126_05033</name>
</gene>
<evidence type="ECO:0000313" key="3">
    <source>
        <dbReference type="Proteomes" id="UP000190092"/>
    </source>
</evidence>
<dbReference type="EMBL" id="FUWJ01000009">
    <property type="protein sequence ID" value="SKA30830.1"/>
    <property type="molecule type" value="Genomic_DNA"/>
</dbReference>
<dbReference type="InterPro" id="IPR010982">
    <property type="entry name" value="Lambda_DNA-bd_dom_sf"/>
</dbReference>
<evidence type="ECO:0000259" key="1">
    <source>
        <dbReference type="PROSITE" id="PS50943"/>
    </source>
</evidence>
<dbReference type="Pfam" id="PF13560">
    <property type="entry name" value="HTH_31"/>
    <property type="match status" value="1"/>
</dbReference>
<dbReference type="CDD" id="cd00093">
    <property type="entry name" value="HTH_XRE"/>
    <property type="match status" value="1"/>
</dbReference>
<dbReference type="Proteomes" id="UP000190092">
    <property type="component" value="Unassembled WGS sequence"/>
</dbReference>
<protein>
    <submittedName>
        <fullName evidence="2">Helix-turn-helix domain-containing protein</fullName>
    </submittedName>
</protein>
<feature type="domain" description="HTH cro/C1-type" evidence="1">
    <location>
        <begin position="21"/>
        <end position="53"/>
    </location>
</feature>
<dbReference type="OrthoDB" id="7365273at2"/>
<name>A0A1T4SRC4_9HYPH</name>
<dbReference type="SUPFAM" id="SSF47413">
    <property type="entry name" value="lambda repressor-like DNA-binding domains"/>
    <property type="match status" value="1"/>
</dbReference>
<dbReference type="SMART" id="SM00530">
    <property type="entry name" value="HTH_XRE"/>
    <property type="match status" value="1"/>
</dbReference>
<evidence type="ECO:0000313" key="2">
    <source>
        <dbReference type="EMBL" id="SKA30830.1"/>
    </source>
</evidence>
<dbReference type="Gene3D" id="1.10.260.40">
    <property type="entry name" value="lambda repressor-like DNA-binding domains"/>
    <property type="match status" value="1"/>
</dbReference>
<accession>A0A1T4SRC4</accession>
<proteinExistence type="predicted"/>
<dbReference type="RefSeq" id="WP_085936782.1">
    <property type="nucleotide sequence ID" value="NZ_FUWJ01000009.1"/>
</dbReference>
<dbReference type="InterPro" id="IPR001387">
    <property type="entry name" value="Cro/C1-type_HTH"/>
</dbReference>
<organism evidence="2 3">
    <name type="scientific">Enhydrobacter aerosaccus</name>
    <dbReference type="NCBI Taxonomy" id="225324"/>
    <lineage>
        <taxon>Bacteria</taxon>
        <taxon>Pseudomonadati</taxon>
        <taxon>Pseudomonadota</taxon>
        <taxon>Alphaproteobacteria</taxon>
        <taxon>Hyphomicrobiales</taxon>
        <taxon>Enhydrobacter</taxon>
    </lineage>
</organism>
<sequence>MAVKQGRTRTTRTLADIVNLIASTRRARGLTQAELAKQVGVSRAWLAAVEGGKPHMDFALILRTLAALDIRLTATTGDRPKAPAPGRSTAATREDIDGIIAKALARHP</sequence>
<reference evidence="3" key="1">
    <citation type="submission" date="2017-02" db="EMBL/GenBank/DDBJ databases">
        <authorList>
            <person name="Varghese N."/>
            <person name="Submissions S."/>
        </authorList>
    </citation>
    <scope>NUCLEOTIDE SEQUENCE [LARGE SCALE GENOMIC DNA]</scope>
    <source>
        <strain evidence="3">ATCC 27094</strain>
    </source>
</reference>
<dbReference type="STRING" id="225324.SAMN02745126_05033"/>
<dbReference type="GO" id="GO:0003677">
    <property type="term" value="F:DNA binding"/>
    <property type="evidence" value="ECO:0007669"/>
    <property type="project" value="InterPro"/>
</dbReference>
<dbReference type="PROSITE" id="PS50943">
    <property type="entry name" value="HTH_CROC1"/>
    <property type="match status" value="1"/>
</dbReference>